<dbReference type="EMBL" id="HADY01010132">
    <property type="protein sequence ID" value="SBP48617.1"/>
    <property type="molecule type" value="Transcribed_RNA"/>
</dbReference>
<dbReference type="InterPro" id="IPR016024">
    <property type="entry name" value="ARM-type_fold"/>
</dbReference>
<dbReference type="OrthoDB" id="8445435at2759"/>
<dbReference type="Gene3D" id="1.25.10.10">
    <property type="entry name" value="Leucine-rich Repeat Variant"/>
    <property type="match status" value="3"/>
</dbReference>
<accession>A0A1A8A0E4</accession>
<dbReference type="InterPro" id="IPR011989">
    <property type="entry name" value="ARM-like"/>
</dbReference>
<dbReference type="OMA" id="WICSIDN"/>
<evidence type="ECO:0000313" key="2">
    <source>
        <dbReference type="EMBL" id="SBP48617.1"/>
    </source>
</evidence>
<gene>
    <name evidence="2" type="primary">ARMC4</name>
    <name evidence="1" type="ORF">G4P62_007919</name>
</gene>
<protein>
    <submittedName>
        <fullName evidence="2">Armadillo repeat containing 4</fullName>
    </submittedName>
    <submittedName>
        <fullName evidence="1">Armadillo repeat-containing protein 4-like</fullName>
    </submittedName>
</protein>
<name>A0A1A8A0E4_NOTFU</name>
<dbReference type="SMART" id="SM00185">
    <property type="entry name" value="ARM"/>
    <property type="match status" value="7"/>
</dbReference>
<reference evidence="2" key="1">
    <citation type="submission" date="2016-05" db="EMBL/GenBank/DDBJ databases">
        <authorList>
            <person name="Lavstsen T."/>
            <person name="Jespersen J.S."/>
        </authorList>
    </citation>
    <scope>NUCLEOTIDE SEQUENCE</scope>
    <source>
        <tissue evidence="2">Brain</tissue>
    </source>
</reference>
<dbReference type="CTD" id="55130"/>
<sequence length="452" mass="48788">MLSCVSNSASLKEDQEKDGEVAYYGVLALWSLSKSSKNKKEIYKAGGIPLLGRLLRSPNGNMLIPVMGILQECASEENCQAVIQTEDLVKDFVRNLHKNNDELQTYCANSIFKCAADKQTCDLVRKLKGLQPLISLLSKRGNKKLLAAVTGAIWKCSASTENVAIFQEYNTQEVLVALLAAYQPDDVLVNVAGALGEFVQMPVNRAAIVKGQGMKLLINLLNDPNQVLLVNVTKVVGACATDEGSVAVIEEFDGVRLVWSLLKVPNEDVQASAAWALSSCINNAKDAAEIVKSLISGLYAIIDLLNSPNNTVLASVCAVISAIAKDKENLGALSSMGLVPSLARLADTADDQLRRYLAEAIGRCCNFDPNIAAFGEAGVIVPLVTYLKQSEDISVHHYAAMALSELSWDPKNLVTMHKAGVVKPMTTFMASDDEELQMFAAKCVEHIRLLAS</sequence>
<dbReference type="GeneID" id="107382461"/>
<dbReference type="AlphaFoldDB" id="A0A1A8A0E4"/>
<dbReference type="PANTHER" id="PTHR46241:SF1">
    <property type="entry name" value="OUTER DYNEIN ARM-DOCKING COMPLEX SUBUNIT 2"/>
    <property type="match status" value="1"/>
</dbReference>
<dbReference type="EMBL" id="JAAVVJ010000010">
    <property type="protein sequence ID" value="KAF7213374.1"/>
    <property type="molecule type" value="Genomic_DNA"/>
</dbReference>
<dbReference type="Proteomes" id="UP000822369">
    <property type="component" value="Chromosome 10"/>
</dbReference>
<reference evidence="1" key="3">
    <citation type="submission" date="2020-03" db="EMBL/GenBank/DDBJ databases">
        <title>Intra-Species Differences in Population Size shape Life History and Genome Evolution.</title>
        <authorList>
            <person name="Willemsen D."/>
            <person name="Cui R."/>
            <person name="Valenzano D.R."/>
        </authorList>
    </citation>
    <scope>NUCLEOTIDE SEQUENCE</scope>
    <source>
        <strain evidence="1">GRZ</strain>
        <tissue evidence="1">Whole</tissue>
    </source>
</reference>
<dbReference type="InterPro" id="IPR000225">
    <property type="entry name" value="Armadillo"/>
</dbReference>
<dbReference type="KEGG" id="nfu:107382461"/>
<organism evidence="2">
    <name type="scientific">Nothobranchius furzeri</name>
    <name type="common">Turquoise killifish</name>
    <dbReference type="NCBI Taxonomy" id="105023"/>
    <lineage>
        <taxon>Eukaryota</taxon>
        <taxon>Metazoa</taxon>
        <taxon>Chordata</taxon>
        <taxon>Craniata</taxon>
        <taxon>Vertebrata</taxon>
        <taxon>Euteleostomi</taxon>
        <taxon>Actinopterygii</taxon>
        <taxon>Neopterygii</taxon>
        <taxon>Teleostei</taxon>
        <taxon>Neoteleostei</taxon>
        <taxon>Acanthomorphata</taxon>
        <taxon>Ovalentaria</taxon>
        <taxon>Atherinomorphae</taxon>
        <taxon>Cyprinodontiformes</taxon>
        <taxon>Nothobranchiidae</taxon>
        <taxon>Nothobranchius</taxon>
    </lineage>
</organism>
<evidence type="ECO:0000313" key="1">
    <source>
        <dbReference type="EMBL" id="KAF7213374.1"/>
    </source>
</evidence>
<reference evidence="2" key="2">
    <citation type="submission" date="2016-06" db="EMBL/GenBank/DDBJ databases">
        <title>The genome of a short-lived fish provides insights into sex chromosome evolution and the genetic control of aging.</title>
        <authorList>
            <person name="Reichwald K."/>
            <person name="Felder M."/>
            <person name="Petzold A."/>
            <person name="Koch P."/>
            <person name="Groth M."/>
            <person name="Platzer M."/>
        </authorList>
    </citation>
    <scope>NUCLEOTIDE SEQUENCE</scope>
    <source>
        <tissue evidence="2">Brain</tissue>
    </source>
</reference>
<dbReference type="PANTHER" id="PTHR46241">
    <property type="entry name" value="ARMADILLO REPEAT-CONTAINING PROTEIN 4 ARMC4"/>
    <property type="match status" value="1"/>
</dbReference>
<dbReference type="SUPFAM" id="SSF48371">
    <property type="entry name" value="ARM repeat"/>
    <property type="match status" value="2"/>
</dbReference>
<proteinExistence type="predicted"/>